<keyword evidence="7" id="KW-1185">Reference proteome</keyword>
<accession>A0A1G9HYK8</accession>
<dbReference type="InterPro" id="IPR020476">
    <property type="entry name" value="Nudix_hydrolase"/>
</dbReference>
<dbReference type="GO" id="GO:0016787">
    <property type="term" value="F:hydrolase activity"/>
    <property type="evidence" value="ECO:0007669"/>
    <property type="project" value="UniProtKB-KW"/>
</dbReference>
<evidence type="ECO:0000313" key="7">
    <source>
        <dbReference type="Proteomes" id="UP000198662"/>
    </source>
</evidence>
<evidence type="ECO:0000313" key="6">
    <source>
        <dbReference type="EMBL" id="SDL18051.1"/>
    </source>
</evidence>
<comment type="similarity">
    <text evidence="2 4">Belongs to the Nudix hydrolase family.</text>
</comment>
<feature type="domain" description="Nudix hydrolase" evidence="5">
    <location>
        <begin position="50"/>
        <end position="191"/>
    </location>
</feature>
<dbReference type="PANTHER" id="PTHR43046">
    <property type="entry name" value="GDP-MANNOSE MANNOSYL HYDROLASE"/>
    <property type="match status" value="1"/>
</dbReference>
<dbReference type="Gene3D" id="3.90.79.10">
    <property type="entry name" value="Nucleoside Triphosphate Pyrophosphohydrolase"/>
    <property type="match status" value="1"/>
</dbReference>
<gene>
    <name evidence="6" type="ORF">SAMN05216298_2921</name>
</gene>
<dbReference type="Pfam" id="PF00293">
    <property type="entry name" value="NUDIX"/>
    <property type="match status" value="1"/>
</dbReference>
<dbReference type="SUPFAM" id="SSF55811">
    <property type="entry name" value="Nudix"/>
    <property type="match status" value="1"/>
</dbReference>
<proteinExistence type="inferred from homology"/>
<dbReference type="PANTHER" id="PTHR43046:SF14">
    <property type="entry name" value="MUTT_NUDIX FAMILY PROTEIN"/>
    <property type="match status" value="1"/>
</dbReference>
<dbReference type="STRING" id="380244.SAMN05216298_2921"/>
<dbReference type="PROSITE" id="PS00893">
    <property type="entry name" value="NUDIX_BOX"/>
    <property type="match status" value="1"/>
</dbReference>
<comment type="cofactor">
    <cofactor evidence="1">
        <name>Mg(2+)</name>
        <dbReference type="ChEBI" id="CHEBI:18420"/>
    </cofactor>
</comment>
<protein>
    <submittedName>
        <fullName evidence="6">ADP-ribose pyrophosphatase YjhB, NUDIX family</fullName>
    </submittedName>
</protein>
<evidence type="ECO:0000256" key="2">
    <source>
        <dbReference type="ARBA" id="ARBA00005582"/>
    </source>
</evidence>
<dbReference type="PROSITE" id="PS51462">
    <property type="entry name" value="NUDIX"/>
    <property type="match status" value="1"/>
</dbReference>
<reference evidence="7" key="1">
    <citation type="submission" date="2016-10" db="EMBL/GenBank/DDBJ databases">
        <authorList>
            <person name="Varghese N."/>
            <person name="Submissions S."/>
        </authorList>
    </citation>
    <scope>NUCLEOTIDE SEQUENCE [LARGE SCALE GENOMIC DNA]</scope>
    <source>
        <strain evidence="7">CGMCC 4.3147</strain>
    </source>
</reference>
<dbReference type="InterPro" id="IPR000086">
    <property type="entry name" value="NUDIX_hydrolase_dom"/>
</dbReference>
<evidence type="ECO:0000259" key="5">
    <source>
        <dbReference type="PROSITE" id="PS51462"/>
    </source>
</evidence>
<dbReference type="EMBL" id="FNGF01000004">
    <property type="protein sequence ID" value="SDL18051.1"/>
    <property type="molecule type" value="Genomic_DNA"/>
</dbReference>
<evidence type="ECO:0000256" key="1">
    <source>
        <dbReference type="ARBA" id="ARBA00001946"/>
    </source>
</evidence>
<evidence type="ECO:0000256" key="3">
    <source>
        <dbReference type="ARBA" id="ARBA00022801"/>
    </source>
</evidence>
<dbReference type="InterPro" id="IPR015797">
    <property type="entry name" value="NUDIX_hydrolase-like_dom_sf"/>
</dbReference>
<dbReference type="InterPro" id="IPR020084">
    <property type="entry name" value="NUDIX_hydrolase_CS"/>
</dbReference>
<dbReference type="PRINTS" id="PR00502">
    <property type="entry name" value="NUDIXFAMILY"/>
</dbReference>
<dbReference type="Proteomes" id="UP000198662">
    <property type="component" value="Unassembled WGS sequence"/>
</dbReference>
<sequence length="207" mass="21801">MSRPRGGNRTTGSNSLMSDTAFTLSAMTIAASHRAAAARPGPDDPGPRAVRRNTARALVLDPGGRALLFDREAKIRDVGDRCLYTPGGAVEAGETPAEAAARELDEELGLRVAPADLGSPVATCYSLQQRIDTGAFVAADDVFFLLHADPADIAFASAAHAETAGHAWLDPDGMDAAPHRILPRGLPGLLRRLLDEGPPASPIHIRW</sequence>
<dbReference type="AlphaFoldDB" id="A0A1G9HYK8"/>
<organism evidence="6 7">
    <name type="scientific">Glycomyces sambucus</name>
    <dbReference type="NCBI Taxonomy" id="380244"/>
    <lineage>
        <taxon>Bacteria</taxon>
        <taxon>Bacillati</taxon>
        <taxon>Actinomycetota</taxon>
        <taxon>Actinomycetes</taxon>
        <taxon>Glycomycetales</taxon>
        <taxon>Glycomycetaceae</taxon>
        <taxon>Glycomyces</taxon>
    </lineage>
</organism>
<evidence type="ECO:0000256" key="4">
    <source>
        <dbReference type="RuleBase" id="RU003476"/>
    </source>
</evidence>
<keyword evidence="3 4" id="KW-0378">Hydrolase</keyword>
<name>A0A1G9HYK8_9ACTN</name>